<organism evidence="3 4">
    <name type="scientific">Dreissena polymorpha</name>
    <name type="common">Zebra mussel</name>
    <name type="synonym">Mytilus polymorpha</name>
    <dbReference type="NCBI Taxonomy" id="45954"/>
    <lineage>
        <taxon>Eukaryota</taxon>
        <taxon>Metazoa</taxon>
        <taxon>Spiralia</taxon>
        <taxon>Lophotrochozoa</taxon>
        <taxon>Mollusca</taxon>
        <taxon>Bivalvia</taxon>
        <taxon>Autobranchia</taxon>
        <taxon>Heteroconchia</taxon>
        <taxon>Euheterodonta</taxon>
        <taxon>Imparidentia</taxon>
        <taxon>Neoheterodontei</taxon>
        <taxon>Myida</taxon>
        <taxon>Dreissenoidea</taxon>
        <taxon>Dreissenidae</taxon>
        <taxon>Dreissena</taxon>
    </lineage>
</organism>
<accession>A0A9D4LAB3</accession>
<feature type="domain" description="CCHC-type" evidence="2">
    <location>
        <begin position="112"/>
        <end position="125"/>
    </location>
</feature>
<keyword evidence="1" id="KW-0863">Zinc-finger</keyword>
<name>A0A9D4LAB3_DREPO</name>
<protein>
    <recommendedName>
        <fullName evidence="2">CCHC-type domain-containing protein</fullName>
    </recommendedName>
</protein>
<evidence type="ECO:0000259" key="2">
    <source>
        <dbReference type="PROSITE" id="PS50158"/>
    </source>
</evidence>
<dbReference type="SUPFAM" id="SSF57756">
    <property type="entry name" value="Retrovirus zinc finger-like domains"/>
    <property type="match status" value="1"/>
</dbReference>
<dbReference type="GO" id="GO:0003676">
    <property type="term" value="F:nucleic acid binding"/>
    <property type="evidence" value="ECO:0007669"/>
    <property type="project" value="InterPro"/>
</dbReference>
<dbReference type="Proteomes" id="UP000828390">
    <property type="component" value="Unassembled WGS sequence"/>
</dbReference>
<dbReference type="AlphaFoldDB" id="A0A9D4LAB3"/>
<reference evidence="3" key="1">
    <citation type="journal article" date="2019" name="bioRxiv">
        <title>The Genome of the Zebra Mussel, Dreissena polymorpha: A Resource for Invasive Species Research.</title>
        <authorList>
            <person name="McCartney M.A."/>
            <person name="Auch B."/>
            <person name="Kono T."/>
            <person name="Mallez S."/>
            <person name="Zhang Y."/>
            <person name="Obille A."/>
            <person name="Becker A."/>
            <person name="Abrahante J.E."/>
            <person name="Garbe J."/>
            <person name="Badalamenti J.P."/>
            <person name="Herman A."/>
            <person name="Mangelson H."/>
            <person name="Liachko I."/>
            <person name="Sullivan S."/>
            <person name="Sone E.D."/>
            <person name="Koren S."/>
            <person name="Silverstein K.A.T."/>
            <person name="Beckman K.B."/>
            <person name="Gohl D.M."/>
        </authorList>
    </citation>
    <scope>NUCLEOTIDE SEQUENCE</scope>
    <source>
        <strain evidence="3">Duluth1</strain>
        <tissue evidence="3">Whole animal</tissue>
    </source>
</reference>
<proteinExistence type="predicted"/>
<gene>
    <name evidence="3" type="ORF">DPMN_095960</name>
</gene>
<evidence type="ECO:0000256" key="1">
    <source>
        <dbReference type="PROSITE-ProRule" id="PRU00047"/>
    </source>
</evidence>
<reference evidence="3" key="2">
    <citation type="submission" date="2020-11" db="EMBL/GenBank/DDBJ databases">
        <authorList>
            <person name="McCartney M.A."/>
            <person name="Auch B."/>
            <person name="Kono T."/>
            <person name="Mallez S."/>
            <person name="Becker A."/>
            <person name="Gohl D.M."/>
            <person name="Silverstein K.A.T."/>
            <person name="Koren S."/>
            <person name="Bechman K.B."/>
            <person name="Herman A."/>
            <person name="Abrahante J.E."/>
            <person name="Garbe J."/>
        </authorList>
    </citation>
    <scope>NUCLEOTIDE SEQUENCE</scope>
    <source>
        <strain evidence="3">Duluth1</strain>
        <tissue evidence="3">Whole animal</tissue>
    </source>
</reference>
<keyword evidence="4" id="KW-1185">Reference proteome</keyword>
<sequence length="265" mass="29266">MLWSDYQTYLEVRALIPLSDNRVSRSEMKTTLNTLWRAPYPRKVRNRWYNGQHAYERGSGPNAYDGSTGNWRNNRYHGGYQNSNFRSEGSKRGRYGSNLGEYPGMARRGISCFNCGGWGHLQRACLENTKSVAKHNEVLSLERGGPHHVKDVRDAVPLVLPTVPDVVSDPRMVMGESTEGDHGDSVCMDAFGIQRKAVQSAEAASREAARKLATNRADQVAAEVAQGAAIHQAVGEMAKPATGDKAKPTAGHVDPARINQYRLNL</sequence>
<keyword evidence="1" id="KW-0862">Zinc</keyword>
<evidence type="ECO:0000313" key="4">
    <source>
        <dbReference type="Proteomes" id="UP000828390"/>
    </source>
</evidence>
<comment type="caution">
    <text evidence="3">The sequence shown here is derived from an EMBL/GenBank/DDBJ whole genome shotgun (WGS) entry which is preliminary data.</text>
</comment>
<dbReference type="GO" id="GO:0008270">
    <property type="term" value="F:zinc ion binding"/>
    <property type="evidence" value="ECO:0007669"/>
    <property type="project" value="UniProtKB-KW"/>
</dbReference>
<evidence type="ECO:0000313" key="3">
    <source>
        <dbReference type="EMBL" id="KAH3853437.1"/>
    </source>
</evidence>
<dbReference type="EMBL" id="JAIWYP010000003">
    <property type="protein sequence ID" value="KAH3853437.1"/>
    <property type="molecule type" value="Genomic_DNA"/>
</dbReference>
<dbReference type="InterPro" id="IPR036875">
    <property type="entry name" value="Znf_CCHC_sf"/>
</dbReference>
<dbReference type="InterPro" id="IPR001878">
    <property type="entry name" value="Znf_CCHC"/>
</dbReference>
<dbReference type="PROSITE" id="PS50158">
    <property type="entry name" value="ZF_CCHC"/>
    <property type="match status" value="1"/>
</dbReference>
<keyword evidence="1" id="KW-0479">Metal-binding</keyword>